<feature type="region of interest" description="Disordered" evidence="1">
    <location>
        <begin position="58"/>
        <end position="82"/>
    </location>
</feature>
<organism evidence="4 5">
    <name type="scientific">Tessaracoccus palaemonis</name>
    <dbReference type="NCBI Taxonomy" id="2829499"/>
    <lineage>
        <taxon>Bacteria</taxon>
        <taxon>Bacillati</taxon>
        <taxon>Actinomycetota</taxon>
        <taxon>Actinomycetes</taxon>
        <taxon>Propionibacteriales</taxon>
        <taxon>Propionibacteriaceae</taxon>
        <taxon>Tessaracoccus</taxon>
    </lineage>
</organism>
<dbReference type="EMBL" id="CP079216">
    <property type="protein sequence ID" value="QXT62421.1"/>
    <property type="molecule type" value="Genomic_DNA"/>
</dbReference>
<dbReference type="RefSeq" id="WP_219081271.1">
    <property type="nucleotide sequence ID" value="NZ_CP079216.1"/>
</dbReference>
<evidence type="ECO:0000259" key="3">
    <source>
        <dbReference type="Pfam" id="PF23359"/>
    </source>
</evidence>
<sequence>MAREIRVILTDDIDGGEGARTVEFSLDKTAYSIDLSEANIAKLEAALAPYIAKAERVRPRRTAASAGGRKASGSRSGGGSSAIREWARANGYEVSDRGRVPGAVVAAYEAAN</sequence>
<evidence type="ECO:0000313" key="5">
    <source>
        <dbReference type="Proteomes" id="UP000824504"/>
    </source>
</evidence>
<evidence type="ECO:0000259" key="2">
    <source>
        <dbReference type="Pfam" id="PF11774"/>
    </source>
</evidence>
<name>A0ABX8SGE3_9ACTN</name>
<accession>A0ABX8SGE3</accession>
<dbReference type="InterPro" id="IPR055370">
    <property type="entry name" value="Lsr2_DNA-bd"/>
</dbReference>
<feature type="domain" description="Lsr2 DNA-binding" evidence="3">
    <location>
        <begin position="80"/>
        <end position="111"/>
    </location>
</feature>
<dbReference type="Pfam" id="PF23359">
    <property type="entry name" value="Lsr2_DNA-bd"/>
    <property type="match status" value="1"/>
</dbReference>
<feature type="compositionally biased region" description="Low complexity" evidence="1">
    <location>
        <begin position="62"/>
        <end position="74"/>
    </location>
</feature>
<proteinExistence type="predicted"/>
<dbReference type="Proteomes" id="UP000824504">
    <property type="component" value="Chromosome"/>
</dbReference>
<gene>
    <name evidence="4" type="ORF">KDB89_11780</name>
</gene>
<feature type="domain" description="Lsr2 dimerization" evidence="2">
    <location>
        <begin position="1"/>
        <end position="57"/>
    </location>
</feature>
<dbReference type="InterPro" id="IPR024412">
    <property type="entry name" value="Lsr2_dim_dom"/>
</dbReference>
<evidence type="ECO:0000313" key="4">
    <source>
        <dbReference type="EMBL" id="QXT62421.1"/>
    </source>
</evidence>
<keyword evidence="5" id="KW-1185">Reference proteome</keyword>
<reference evidence="4 5" key="1">
    <citation type="submission" date="2021-07" db="EMBL/GenBank/DDBJ databases">
        <title>complete genome sequencing of Tessaracoccus sp.J1M15.</title>
        <authorList>
            <person name="Bae J.-W."/>
            <person name="Kim D.-y."/>
        </authorList>
    </citation>
    <scope>NUCLEOTIDE SEQUENCE [LARGE SCALE GENOMIC DNA]</scope>
    <source>
        <strain evidence="4 5">J1M15</strain>
    </source>
</reference>
<dbReference type="Pfam" id="PF11774">
    <property type="entry name" value="Lsr2"/>
    <property type="match status" value="1"/>
</dbReference>
<evidence type="ECO:0000256" key="1">
    <source>
        <dbReference type="SAM" id="MobiDB-lite"/>
    </source>
</evidence>
<protein>
    <submittedName>
        <fullName evidence="4">Lsr2 family protein</fullName>
    </submittedName>
</protein>